<accession>A0AAV1RDY2</accession>
<feature type="compositionally biased region" description="Basic and acidic residues" evidence="1">
    <location>
        <begin position="43"/>
        <end position="62"/>
    </location>
</feature>
<organism evidence="2 3">
    <name type="scientific">Dovyalis caffra</name>
    <dbReference type="NCBI Taxonomy" id="77055"/>
    <lineage>
        <taxon>Eukaryota</taxon>
        <taxon>Viridiplantae</taxon>
        <taxon>Streptophyta</taxon>
        <taxon>Embryophyta</taxon>
        <taxon>Tracheophyta</taxon>
        <taxon>Spermatophyta</taxon>
        <taxon>Magnoliopsida</taxon>
        <taxon>eudicotyledons</taxon>
        <taxon>Gunneridae</taxon>
        <taxon>Pentapetalae</taxon>
        <taxon>rosids</taxon>
        <taxon>fabids</taxon>
        <taxon>Malpighiales</taxon>
        <taxon>Salicaceae</taxon>
        <taxon>Flacourtieae</taxon>
        <taxon>Dovyalis</taxon>
    </lineage>
</organism>
<evidence type="ECO:0000313" key="3">
    <source>
        <dbReference type="Proteomes" id="UP001314170"/>
    </source>
</evidence>
<reference evidence="2 3" key="1">
    <citation type="submission" date="2024-01" db="EMBL/GenBank/DDBJ databases">
        <authorList>
            <person name="Waweru B."/>
        </authorList>
    </citation>
    <scope>NUCLEOTIDE SEQUENCE [LARGE SCALE GENOMIC DNA]</scope>
</reference>
<keyword evidence="3" id="KW-1185">Reference proteome</keyword>
<dbReference type="AlphaFoldDB" id="A0AAV1RDY2"/>
<dbReference type="EMBL" id="CAWUPB010000950">
    <property type="protein sequence ID" value="CAK7334497.1"/>
    <property type="molecule type" value="Genomic_DNA"/>
</dbReference>
<sequence>MGSEIRFDEEEVNSIDLEEEREPPLRLVPNFSIIQAAGASAVRSDRHTDSRQGKARTRENIK</sequence>
<evidence type="ECO:0000313" key="2">
    <source>
        <dbReference type="EMBL" id="CAK7334497.1"/>
    </source>
</evidence>
<gene>
    <name evidence="2" type="ORF">DCAF_LOCUS9950</name>
</gene>
<evidence type="ECO:0000256" key="1">
    <source>
        <dbReference type="SAM" id="MobiDB-lite"/>
    </source>
</evidence>
<comment type="caution">
    <text evidence="2">The sequence shown here is derived from an EMBL/GenBank/DDBJ whole genome shotgun (WGS) entry which is preliminary data.</text>
</comment>
<protein>
    <submittedName>
        <fullName evidence="2">Uncharacterized protein</fullName>
    </submittedName>
</protein>
<proteinExistence type="predicted"/>
<dbReference type="Proteomes" id="UP001314170">
    <property type="component" value="Unassembled WGS sequence"/>
</dbReference>
<name>A0AAV1RDY2_9ROSI</name>
<feature type="compositionally biased region" description="Acidic residues" evidence="1">
    <location>
        <begin position="7"/>
        <end position="21"/>
    </location>
</feature>
<feature type="region of interest" description="Disordered" evidence="1">
    <location>
        <begin position="1"/>
        <end position="21"/>
    </location>
</feature>
<feature type="region of interest" description="Disordered" evidence="1">
    <location>
        <begin position="38"/>
        <end position="62"/>
    </location>
</feature>